<evidence type="ECO:0000313" key="12">
    <source>
        <dbReference type="RefSeq" id="XP_023933954.1"/>
    </source>
</evidence>
<evidence type="ECO:0000256" key="2">
    <source>
        <dbReference type="ARBA" id="ARBA00008137"/>
    </source>
</evidence>
<dbReference type="SUPFAM" id="SSF158230">
    <property type="entry name" value="PRP4-like"/>
    <property type="match status" value="1"/>
</dbReference>
<organism evidence="11 12">
    <name type="scientific">Bicyclus anynana</name>
    <name type="common">Squinting bush brown butterfly</name>
    <dbReference type="NCBI Taxonomy" id="110368"/>
    <lineage>
        <taxon>Eukaryota</taxon>
        <taxon>Metazoa</taxon>
        <taxon>Ecdysozoa</taxon>
        <taxon>Arthropoda</taxon>
        <taxon>Hexapoda</taxon>
        <taxon>Insecta</taxon>
        <taxon>Pterygota</taxon>
        <taxon>Neoptera</taxon>
        <taxon>Endopterygota</taxon>
        <taxon>Lepidoptera</taxon>
        <taxon>Glossata</taxon>
        <taxon>Ditrysia</taxon>
        <taxon>Papilionoidea</taxon>
        <taxon>Nymphalidae</taxon>
        <taxon>Satyrinae</taxon>
        <taxon>Satyrini</taxon>
        <taxon>Mycalesina</taxon>
        <taxon>Bicyclus</taxon>
    </lineage>
</organism>
<dbReference type="InterPro" id="IPR039979">
    <property type="entry name" value="PRPF18"/>
</dbReference>
<keyword evidence="6" id="KW-0508">mRNA splicing</keyword>
<dbReference type="FunFam" id="4.10.280.110:FF:000001">
    <property type="entry name" value="pre-mRNA-splicing factor 18 isoform X2"/>
    <property type="match status" value="1"/>
</dbReference>
<dbReference type="InterPro" id="IPR014906">
    <property type="entry name" value="PRP4-like"/>
</dbReference>
<dbReference type="SMART" id="SM00500">
    <property type="entry name" value="SFM"/>
    <property type="match status" value="1"/>
</dbReference>
<comment type="similarity">
    <text evidence="2">Belongs to the PRP18 family.</text>
</comment>
<dbReference type="Pfam" id="PF02840">
    <property type="entry name" value="Prp18"/>
    <property type="match status" value="1"/>
</dbReference>
<dbReference type="GO" id="GO:0046540">
    <property type="term" value="C:U4/U6 x U5 tri-snRNP complex"/>
    <property type="evidence" value="ECO:0007669"/>
    <property type="project" value="TreeGrafter"/>
</dbReference>
<evidence type="ECO:0000256" key="7">
    <source>
        <dbReference type="ARBA" id="ARBA00023242"/>
    </source>
</evidence>
<comment type="subcellular location">
    <subcellularLocation>
        <location evidence="1">Nucleus speckle</location>
    </subcellularLocation>
</comment>
<evidence type="ECO:0000256" key="3">
    <source>
        <dbReference type="ARBA" id="ARBA00018242"/>
    </source>
</evidence>
<proteinExistence type="inferred from homology"/>
<dbReference type="KEGG" id="bany:112042959"/>
<sequence length="345" mass="40216">MDILKAEIARKRKLIEEKNILNSSKKYFKRGELLAKEKEEYYSKHGPHTEDDKLTTDKATEEAEKAKKQETENEHAESISLPRAEVIRRLRERAHPIILFGESELQSFKRLRRIEIQEPEANRGLRNDFQEAMDKVDQAYLNEILALGTQNEREKSQNEDDLDDAVTYEFIQEMAKTMGQGDRNHDMNVIMILLQYLLKLWGQQLNSGTAAEKTAIKHKMTRATYTQTQVYLKPLMRKLKKKTLPEDICDSLMEITKHLLERNYIMASDAYLQMAIGNAPWPIGVTMVGIHARTGREKIFSKNVAHVMNDETQRKYIQALKRLMTKCQEYFPTDPSRCVEYSTTR</sequence>
<dbReference type="Gene3D" id="1.20.940.10">
    <property type="entry name" value="Functional domain of the splicing factor Prp18"/>
    <property type="match status" value="1"/>
</dbReference>
<dbReference type="GO" id="GO:0000350">
    <property type="term" value="P:generation of catalytic spliceosome for second transesterification step"/>
    <property type="evidence" value="ECO:0007669"/>
    <property type="project" value="TreeGrafter"/>
</dbReference>
<dbReference type="InterPro" id="IPR004098">
    <property type="entry name" value="Prp18"/>
</dbReference>
<gene>
    <name evidence="12" type="primary">LOC112042959</name>
</gene>
<evidence type="ECO:0000259" key="10">
    <source>
        <dbReference type="SMART" id="SM00500"/>
    </source>
</evidence>
<dbReference type="PANTHER" id="PTHR13007">
    <property type="entry name" value="PRE-MRNA SPLICING FACTOR-RELATED"/>
    <property type="match status" value="1"/>
</dbReference>
<dbReference type="GO" id="GO:0071021">
    <property type="term" value="C:U2-type post-spliceosomal complex"/>
    <property type="evidence" value="ECO:0007669"/>
    <property type="project" value="TreeGrafter"/>
</dbReference>
<dbReference type="GO" id="GO:0016607">
    <property type="term" value="C:nuclear speck"/>
    <property type="evidence" value="ECO:0007669"/>
    <property type="project" value="UniProtKB-SubCell"/>
</dbReference>
<evidence type="ECO:0000256" key="1">
    <source>
        <dbReference type="ARBA" id="ARBA00004324"/>
    </source>
</evidence>
<dbReference type="GeneID" id="112042959"/>
<dbReference type="InterPro" id="IPR036285">
    <property type="entry name" value="PRP4-like_sf"/>
</dbReference>
<evidence type="ECO:0000256" key="8">
    <source>
        <dbReference type="ARBA" id="ARBA00031388"/>
    </source>
</evidence>
<keyword evidence="5" id="KW-0747">Spliceosome</keyword>
<feature type="compositionally biased region" description="Basic and acidic residues" evidence="9">
    <location>
        <begin position="39"/>
        <end position="77"/>
    </location>
</feature>
<dbReference type="AlphaFoldDB" id="A0A6J1MI06"/>
<keyword evidence="4" id="KW-0507">mRNA processing</keyword>
<feature type="region of interest" description="Disordered" evidence="9">
    <location>
        <begin position="39"/>
        <end position="78"/>
    </location>
</feature>
<evidence type="ECO:0000256" key="9">
    <source>
        <dbReference type="SAM" id="MobiDB-lite"/>
    </source>
</evidence>
<evidence type="ECO:0000313" key="11">
    <source>
        <dbReference type="Proteomes" id="UP001652582"/>
    </source>
</evidence>
<keyword evidence="11" id="KW-1185">Reference proteome</keyword>
<dbReference type="SUPFAM" id="SSF47938">
    <property type="entry name" value="Functional domain of the splicing factor Prp18"/>
    <property type="match status" value="1"/>
</dbReference>
<dbReference type="CTD" id="42285"/>
<dbReference type="GO" id="GO:0005682">
    <property type="term" value="C:U5 snRNP"/>
    <property type="evidence" value="ECO:0007669"/>
    <property type="project" value="TreeGrafter"/>
</dbReference>
<dbReference type="OrthoDB" id="10261918at2759"/>
<protein>
    <recommendedName>
        <fullName evidence="3">Pre-mRNA-splicing factor 18</fullName>
    </recommendedName>
    <alternativeName>
        <fullName evidence="8">PRP18 homolog</fullName>
    </alternativeName>
</protein>
<accession>A0A6J1MI06</accession>
<keyword evidence="7" id="KW-0539">Nucleus</keyword>
<dbReference type="Proteomes" id="UP001652582">
    <property type="component" value="Chromosome 10"/>
</dbReference>
<dbReference type="PANTHER" id="PTHR13007:SF19">
    <property type="entry name" value="PRE-MRNA-SPLICING FACTOR 18"/>
    <property type="match status" value="1"/>
</dbReference>
<evidence type="ECO:0000256" key="4">
    <source>
        <dbReference type="ARBA" id="ARBA00022664"/>
    </source>
</evidence>
<evidence type="ECO:0000256" key="5">
    <source>
        <dbReference type="ARBA" id="ARBA00022728"/>
    </source>
</evidence>
<dbReference type="Pfam" id="PF08799">
    <property type="entry name" value="PRP4"/>
    <property type="match status" value="1"/>
</dbReference>
<reference evidence="12" key="1">
    <citation type="submission" date="2025-08" db="UniProtKB">
        <authorList>
            <consortium name="RefSeq"/>
        </authorList>
    </citation>
    <scope>IDENTIFICATION</scope>
</reference>
<dbReference type="FunFam" id="1.20.940.10:FF:000002">
    <property type="entry name" value="Pre-mRNA processing factor 18"/>
    <property type="match status" value="1"/>
</dbReference>
<dbReference type="Gene3D" id="4.10.280.110">
    <property type="entry name" value="Pre-mRNA processing factor 4 domain"/>
    <property type="match status" value="1"/>
</dbReference>
<dbReference type="RefSeq" id="XP_023933954.1">
    <property type="nucleotide sequence ID" value="XM_024078186.2"/>
</dbReference>
<feature type="domain" description="Pre-mRNA processing factor 4 (PRP4)-like" evidence="10">
    <location>
        <begin position="81"/>
        <end position="131"/>
    </location>
</feature>
<evidence type="ECO:0000256" key="6">
    <source>
        <dbReference type="ARBA" id="ARBA00023187"/>
    </source>
</evidence>
<name>A0A6J1MI06_BICAN</name>